<comment type="caution">
    <text evidence="1">The sequence shown here is derived from an EMBL/GenBank/DDBJ whole genome shotgun (WGS) entry which is preliminary data.</text>
</comment>
<protein>
    <submittedName>
        <fullName evidence="1">Uncharacterized protein</fullName>
    </submittedName>
</protein>
<evidence type="ECO:0000313" key="1">
    <source>
        <dbReference type="EMBL" id="MCT9810513.1"/>
    </source>
</evidence>
<accession>A0ABT2PJY2</accession>
<reference evidence="1 2" key="1">
    <citation type="submission" date="2022-09" db="EMBL/GenBank/DDBJ databases">
        <title>Draft genome of isolate Be4.</title>
        <authorList>
            <person name="Sanchez-Castro I."/>
            <person name="Martinez-Rodriguez P."/>
            <person name="Descostes M."/>
            <person name="Merroun M."/>
        </authorList>
    </citation>
    <scope>NUCLEOTIDE SEQUENCE [LARGE SCALE GENOMIC DNA]</scope>
    <source>
        <strain evidence="1 2">Be4</strain>
    </source>
</reference>
<dbReference type="EMBL" id="JAODYH010000003">
    <property type="protein sequence ID" value="MCT9810513.1"/>
    <property type="molecule type" value="Genomic_DNA"/>
</dbReference>
<dbReference type="Proteomes" id="UP001525968">
    <property type="component" value="Unassembled WGS sequence"/>
</dbReference>
<dbReference type="InterPro" id="IPR011990">
    <property type="entry name" value="TPR-like_helical_dom_sf"/>
</dbReference>
<dbReference type="Gene3D" id="1.25.40.10">
    <property type="entry name" value="Tetratricopeptide repeat domain"/>
    <property type="match status" value="1"/>
</dbReference>
<gene>
    <name evidence="1" type="ORF">N0K08_07705</name>
</gene>
<keyword evidence="2" id="KW-1185">Reference proteome</keyword>
<sequence>MTADAYAQLLQSGNDLVAQAQAVATQDFAQARALWQQAGAFFAKAHQADPEQHAAALRLGQAWMAEAHALQKQGSAHAAIMWRNAAAQCERAFDLAPEHAPTAMHVASCHAWAQEDEAAQAWAEIAKHLKEQQNTP</sequence>
<evidence type="ECO:0000313" key="2">
    <source>
        <dbReference type="Proteomes" id="UP001525968"/>
    </source>
</evidence>
<organism evidence="1 2">
    <name type="scientific">Acidovorax bellezanensis</name>
    <dbReference type="NCBI Taxonomy" id="2976702"/>
    <lineage>
        <taxon>Bacteria</taxon>
        <taxon>Pseudomonadati</taxon>
        <taxon>Pseudomonadota</taxon>
        <taxon>Betaproteobacteria</taxon>
        <taxon>Burkholderiales</taxon>
        <taxon>Comamonadaceae</taxon>
        <taxon>Acidovorax</taxon>
    </lineage>
</organism>
<dbReference type="RefSeq" id="WP_261499544.1">
    <property type="nucleotide sequence ID" value="NZ_JAODYH010000003.1"/>
</dbReference>
<proteinExistence type="predicted"/>
<name>A0ABT2PJY2_9BURK</name>